<sequence length="55" mass="6173">MMNIMLAWNVLPLSSVAPACSTIAAFRLAYRLWHLPYCSDIAFVPISQDTSNRCL</sequence>
<dbReference type="EMBL" id="GBRH01276256">
    <property type="protein sequence ID" value="JAD21639.1"/>
    <property type="molecule type" value="Transcribed_RNA"/>
</dbReference>
<organism evidence="1">
    <name type="scientific">Arundo donax</name>
    <name type="common">Giant reed</name>
    <name type="synonym">Donax arundinaceus</name>
    <dbReference type="NCBI Taxonomy" id="35708"/>
    <lineage>
        <taxon>Eukaryota</taxon>
        <taxon>Viridiplantae</taxon>
        <taxon>Streptophyta</taxon>
        <taxon>Embryophyta</taxon>
        <taxon>Tracheophyta</taxon>
        <taxon>Spermatophyta</taxon>
        <taxon>Magnoliopsida</taxon>
        <taxon>Liliopsida</taxon>
        <taxon>Poales</taxon>
        <taxon>Poaceae</taxon>
        <taxon>PACMAD clade</taxon>
        <taxon>Arundinoideae</taxon>
        <taxon>Arundineae</taxon>
        <taxon>Arundo</taxon>
    </lineage>
</organism>
<name>A0A0A8Y6G5_ARUDO</name>
<reference evidence="1" key="2">
    <citation type="journal article" date="2015" name="Data Brief">
        <title>Shoot transcriptome of the giant reed, Arundo donax.</title>
        <authorList>
            <person name="Barrero R.A."/>
            <person name="Guerrero F.D."/>
            <person name="Moolhuijzen P."/>
            <person name="Goolsby J.A."/>
            <person name="Tidwell J."/>
            <person name="Bellgard S.E."/>
            <person name="Bellgard M.I."/>
        </authorList>
    </citation>
    <scope>NUCLEOTIDE SEQUENCE</scope>
    <source>
        <tissue evidence="1">Shoot tissue taken approximately 20 cm above the soil surface</tissue>
    </source>
</reference>
<evidence type="ECO:0000313" key="1">
    <source>
        <dbReference type="EMBL" id="JAD21639.1"/>
    </source>
</evidence>
<reference evidence="1" key="1">
    <citation type="submission" date="2014-09" db="EMBL/GenBank/DDBJ databases">
        <authorList>
            <person name="Magalhaes I.L.F."/>
            <person name="Oliveira U."/>
            <person name="Santos F.R."/>
            <person name="Vidigal T.H.D.A."/>
            <person name="Brescovit A.D."/>
            <person name="Santos A.J."/>
        </authorList>
    </citation>
    <scope>NUCLEOTIDE SEQUENCE</scope>
    <source>
        <tissue evidence="1">Shoot tissue taken approximately 20 cm above the soil surface</tissue>
    </source>
</reference>
<accession>A0A0A8Y6G5</accession>
<proteinExistence type="predicted"/>
<dbReference type="AlphaFoldDB" id="A0A0A8Y6G5"/>
<protein>
    <submittedName>
        <fullName evidence="1">Uncharacterized protein</fullName>
    </submittedName>
</protein>